<reference evidence="1 2" key="1">
    <citation type="submission" date="2020-07" db="EMBL/GenBank/DDBJ databases">
        <authorList>
            <person name="Zhuang K."/>
            <person name="Ran Y."/>
        </authorList>
    </citation>
    <scope>NUCLEOTIDE SEQUENCE [LARGE SCALE GENOMIC DNA]</scope>
    <source>
        <strain evidence="1 2">WCH-YHL-001</strain>
    </source>
</reference>
<dbReference type="PANTHER" id="PTHR34613">
    <property type="entry name" value="SLL0800 PROTEIN"/>
    <property type="match status" value="1"/>
</dbReference>
<gene>
    <name evidence="1" type="ORF">H0264_12710</name>
</gene>
<sequence>MVVSTHEELHRIHHAVPAAARTFRALNLPLPDPVDVALLQPDPADPPAARHRPDTLLRITTRVGAYLLLVQALAYDDPAKASTWAYHLAHLYEKYRLPPVLLVVCRDKITAMWAACPQEIGLPHWPGLSVRPLVLGPHNTPFMTDPKQAAKDLPLATLSALTHAGGPQGAASLRALSIALRRTPAEDRHLFTELADLAFAPVPHQESGTAS</sequence>
<organism evidence="1 2">
    <name type="scientific">Nocardia huaxiensis</name>
    <dbReference type="NCBI Taxonomy" id="2755382"/>
    <lineage>
        <taxon>Bacteria</taxon>
        <taxon>Bacillati</taxon>
        <taxon>Actinomycetota</taxon>
        <taxon>Actinomycetes</taxon>
        <taxon>Mycobacteriales</taxon>
        <taxon>Nocardiaceae</taxon>
        <taxon>Nocardia</taxon>
    </lineage>
</organism>
<dbReference type="AlphaFoldDB" id="A0A7D6VHJ1"/>
<dbReference type="RefSeq" id="WP_181584141.1">
    <property type="nucleotide sequence ID" value="NZ_CP059399.1"/>
</dbReference>
<dbReference type="PANTHER" id="PTHR34613:SF1">
    <property type="entry name" value="SLL6017 PROTEIN"/>
    <property type="match status" value="1"/>
</dbReference>
<accession>A0A7D6VHJ1</accession>
<dbReference type="Proteomes" id="UP000515512">
    <property type="component" value="Chromosome"/>
</dbReference>
<evidence type="ECO:0000313" key="1">
    <source>
        <dbReference type="EMBL" id="QLY32977.1"/>
    </source>
</evidence>
<dbReference type="EMBL" id="CP059399">
    <property type="protein sequence ID" value="QLY32977.1"/>
    <property type="molecule type" value="Genomic_DNA"/>
</dbReference>
<proteinExistence type="predicted"/>
<keyword evidence="2" id="KW-1185">Reference proteome</keyword>
<protein>
    <submittedName>
        <fullName evidence="1">Uncharacterized protein</fullName>
    </submittedName>
</protein>
<name>A0A7D6VHJ1_9NOCA</name>
<dbReference type="KEGG" id="nhu:H0264_12710"/>
<evidence type="ECO:0000313" key="2">
    <source>
        <dbReference type="Proteomes" id="UP000515512"/>
    </source>
</evidence>